<comment type="caution">
    <text evidence="6">The sequence shown here is derived from an EMBL/GenBank/DDBJ whole genome shotgun (WGS) entry which is preliminary data.</text>
</comment>
<dbReference type="Proteomes" id="UP000319931">
    <property type="component" value="Unassembled WGS sequence"/>
</dbReference>
<gene>
    <name evidence="6" type="ORF">EAH76_21220</name>
</gene>
<evidence type="ECO:0000256" key="1">
    <source>
        <dbReference type="ARBA" id="ARBA00022500"/>
    </source>
</evidence>
<evidence type="ECO:0000259" key="5">
    <source>
        <dbReference type="PROSITE" id="PS50111"/>
    </source>
</evidence>
<evidence type="ECO:0000256" key="2">
    <source>
        <dbReference type="ARBA" id="ARBA00029447"/>
    </source>
</evidence>
<dbReference type="GO" id="GO:0016020">
    <property type="term" value="C:membrane"/>
    <property type="evidence" value="ECO:0007669"/>
    <property type="project" value="InterPro"/>
</dbReference>
<sequence>MEQTTASLTSIDGVIEGLDKIAFQTRVLAMNAAVESGRAGEAGRGFDVVADLVSQLASRSEEEARRARGQIQETQDRISSSVGQVQGMNGALDLILSSVADVEALVNRIANDNATQATAVTQILVAVGDMDRSIKPNAAMVEETSAAAKSLSNEVSDLQQNASAFTVDAPRNAPAASVQRAKQPRLVAA</sequence>
<dbReference type="PANTHER" id="PTHR43531:SF11">
    <property type="entry name" value="METHYL-ACCEPTING CHEMOTAXIS PROTEIN 3"/>
    <property type="match status" value="1"/>
</dbReference>
<reference evidence="6 7" key="1">
    <citation type="journal article" date="2019" name="Environ. Microbiol.">
        <title>Species interactions and distinct microbial communities in high Arctic permafrost affected cryosols are associated with the CH4 and CO2 gas fluxes.</title>
        <authorList>
            <person name="Altshuler I."/>
            <person name="Hamel J."/>
            <person name="Turney S."/>
            <person name="Magnuson E."/>
            <person name="Levesque R."/>
            <person name="Greer C."/>
            <person name="Whyte L.G."/>
        </authorList>
    </citation>
    <scope>NUCLEOTIDE SEQUENCE [LARGE SCALE GENOMIC DNA]</scope>
    <source>
        <strain evidence="6 7">E6.1</strain>
    </source>
</reference>
<dbReference type="SUPFAM" id="SSF58104">
    <property type="entry name" value="Methyl-accepting chemotaxis protein (MCP) signaling domain"/>
    <property type="match status" value="1"/>
</dbReference>
<proteinExistence type="inferred from homology"/>
<dbReference type="Gene3D" id="1.10.287.950">
    <property type="entry name" value="Methyl-accepting chemotaxis protein"/>
    <property type="match status" value="1"/>
</dbReference>
<dbReference type="Pfam" id="PF00015">
    <property type="entry name" value="MCPsignal"/>
    <property type="match status" value="1"/>
</dbReference>
<accession>A0A502FGG4</accession>
<dbReference type="GO" id="GO:0007165">
    <property type="term" value="P:signal transduction"/>
    <property type="evidence" value="ECO:0007669"/>
    <property type="project" value="UniProtKB-KW"/>
</dbReference>
<keyword evidence="1" id="KW-0145">Chemotaxis</keyword>
<evidence type="ECO:0000256" key="4">
    <source>
        <dbReference type="SAM" id="MobiDB-lite"/>
    </source>
</evidence>
<feature type="domain" description="Methyl-accepting transducer" evidence="5">
    <location>
        <begin position="1"/>
        <end position="152"/>
    </location>
</feature>
<dbReference type="InterPro" id="IPR051310">
    <property type="entry name" value="MCP_chemotaxis"/>
</dbReference>
<dbReference type="EMBL" id="RCZC01000009">
    <property type="protein sequence ID" value="TPG48323.1"/>
    <property type="molecule type" value="Genomic_DNA"/>
</dbReference>
<dbReference type="OrthoDB" id="8482111at2"/>
<dbReference type="SMART" id="SM00283">
    <property type="entry name" value="MA"/>
    <property type="match status" value="1"/>
</dbReference>
<feature type="region of interest" description="Disordered" evidence="4">
    <location>
        <begin position="167"/>
        <end position="189"/>
    </location>
</feature>
<keyword evidence="7" id="KW-1185">Reference proteome</keyword>
<protein>
    <recommendedName>
        <fullName evidence="5">Methyl-accepting transducer domain-containing protein</fullName>
    </recommendedName>
</protein>
<dbReference type="GO" id="GO:0006935">
    <property type="term" value="P:chemotaxis"/>
    <property type="evidence" value="ECO:0007669"/>
    <property type="project" value="UniProtKB-KW"/>
</dbReference>
<dbReference type="PANTHER" id="PTHR43531">
    <property type="entry name" value="PROTEIN ICFG"/>
    <property type="match status" value="1"/>
</dbReference>
<comment type="similarity">
    <text evidence="2">Belongs to the methyl-accepting chemotaxis (MCP) protein family.</text>
</comment>
<organism evidence="6 7">
    <name type="scientific">Sphingomonas glacialis</name>
    <dbReference type="NCBI Taxonomy" id="658225"/>
    <lineage>
        <taxon>Bacteria</taxon>
        <taxon>Pseudomonadati</taxon>
        <taxon>Pseudomonadota</taxon>
        <taxon>Alphaproteobacteria</taxon>
        <taxon>Sphingomonadales</taxon>
        <taxon>Sphingomonadaceae</taxon>
        <taxon>Sphingomonas</taxon>
    </lineage>
</organism>
<dbReference type="InterPro" id="IPR004089">
    <property type="entry name" value="MCPsignal_dom"/>
</dbReference>
<evidence type="ECO:0000313" key="7">
    <source>
        <dbReference type="Proteomes" id="UP000319931"/>
    </source>
</evidence>
<dbReference type="AlphaFoldDB" id="A0A502FGG4"/>
<name>A0A502FGG4_9SPHN</name>
<dbReference type="PROSITE" id="PS50111">
    <property type="entry name" value="CHEMOTAXIS_TRANSDUC_2"/>
    <property type="match status" value="1"/>
</dbReference>
<keyword evidence="3" id="KW-0807">Transducer</keyword>
<evidence type="ECO:0000313" key="6">
    <source>
        <dbReference type="EMBL" id="TPG48323.1"/>
    </source>
</evidence>
<evidence type="ECO:0000256" key="3">
    <source>
        <dbReference type="PROSITE-ProRule" id="PRU00284"/>
    </source>
</evidence>